<dbReference type="PANTHER" id="PTHR39142">
    <property type="entry name" value="MID1P"/>
    <property type="match status" value="1"/>
</dbReference>
<evidence type="ECO:0000313" key="2">
    <source>
        <dbReference type="EMBL" id="TFK85998.1"/>
    </source>
</evidence>
<keyword evidence="3" id="KW-1185">Reference proteome</keyword>
<dbReference type="EMBL" id="ML211221">
    <property type="protein sequence ID" value="TFK85998.1"/>
    <property type="molecule type" value="Genomic_DNA"/>
</dbReference>
<gene>
    <name evidence="2" type="ORF">K466DRAFT_576619</name>
</gene>
<dbReference type="GO" id="GO:0098703">
    <property type="term" value="P:calcium ion import across plasma membrane"/>
    <property type="evidence" value="ECO:0007669"/>
    <property type="project" value="InterPro"/>
</dbReference>
<dbReference type="STRING" id="1314778.A0A5C3PBJ1"/>
<keyword evidence="1" id="KW-0732">Signal</keyword>
<accession>A0A5C3PBJ1</accession>
<name>A0A5C3PBJ1_9APHY</name>
<evidence type="ECO:0008006" key="4">
    <source>
        <dbReference type="Google" id="ProtNLM"/>
    </source>
</evidence>
<dbReference type="FunCoup" id="A0A5C3PBJ1">
    <property type="interactions" value="87"/>
</dbReference>
<evidence type="ECO:0000256" key="1">
    <source>
        <dbReference type="SAM" id="SignalP"/>
    </source>
</evidence>
<dbReference type="AlphaFoldDB" id="A0A5C3PBJ1"/>
<dbReference type="InterPro" id="IPR024338">
    <property type="entry name" value="MID1/Yam8"/>
</dbReference>
<protein>
    <recommendedName>
        <fullName evidence="4">FZ domain-containing protein</fullName>
    </recommendedName>
</protein>
<sequence>MLLPISLFVALPSFLLFAQAQQQLSLDTVVDLDSSKLQSPPSFKLPSDSNPLYVSIALCANSDSPPRFFVSNDTTFTQPGPGDVDNVSVFEVIVGSEGFGSWTGMLANGGILSIQKGSTTTPFEVLVSANNATSESDYPYVGDTTSNQALVFSPPFSPVLINEPSYPNYTLPSANLSLPEPPSNPSNYSLVFANSSSPALKSLPRTTCAIRATALQGSRTGVEFLTTNQSQGLWLRDQDGWRWQWFIGGLTPRTNYTAYTLQNGMLAASKPLNFVTKTASFNCPLVHNLPFCPSVSYAVPLAPPRAPASAHTASTLPRNISDTITSIMANFTTTLTTLACGRDNYSPLVTCADCQQAYRTWLCAVSFPRCGETPASSLLATTPNSQAQVPLPALQSVKAGATPRSMILPAFSSAYETLLPCLETCNAVDRACPAFLGFKCPLPRFTASRSYGVGYVDSGDDGEVGGGQTGVAQDVYGNVWCNAG</sequence>
<feature type="chain" id="PRO_5023022939" description="FZ domain-containing protein" evidence="1">
    <location>
        <begin position="21"/>
        <end position="484"/>
    </location>
</feature>
<feature type="signal peptide" evidence="1">
    <location>
        <begin position="1"/>
        <end position="20"/>
    </location>
</feature>
<evidence type="ECO:0000313" key="3">
    <source>
        <dbReference type="Proteomes" id="UP000308197"/>
    </source>
</evidence>
<dbReference type="Pfam" id="PF12929">
    <property type="entry name" value="Mid1"/>
    <property type="match status" value="1"/>
</dbReference>
<organism evidence="2 3">
    <name type="scientific">Polyporus arcularius HHB13444</name>
    <dbReference type="NCBI Taxonomy" id="1314778"/>
    <lineage>
        <taxon>Eukaryota</taxon>
        <taxon>Fungi</taxon>
        <taxon>Dikarya</taxon>
        <taxon>Basidiomycota</taxon>
        <taxon>Agaricomycotina</taxon>
        <taxon>Agaricomycetes</taxon>
        <taxon>Polyporales</taxon>
        <taxon>Polyporaceae</taxon>
        <taxon>Polyporus</taxon>
    </lineage>
</organism>
<dbReference type="InParanoid" id="A0A5C3PBJ1"/>
<proteinExistence type="predicted"/>
<dbReference type="GO" id="GO:0005262">
    <property type="term" value="F:calcium channel activity"/>
    <property type="evidence" value="ECO:0007669"/>
    <property type="project" value="InterPro"/>
</dbReference>
<dbReference type="PANTHER" id="PTHR39142:SF1">
    <property type="entry name" value="AEL197CP"/>
    <property type="match status" value="1"/>
</dbReference>
<reference evidence="2 3" key="1">
    <citation type="journal article" date="2019" name="Nat. Ecol. Evol.">
        <title>Megaphylogeny resolves global patterns of mushroom evolution.</title>
        <authorList>
            <person name="Varga T."/>
            <person name="Krizsan K."/>
            <person name="Foldi C."/>
            <person name="Dima B."/>
            <person name="Sanchez-Garcia M."/>
            <person name="Sanchez-Ramirez S."/>
            <person name="Szollosi G.J."/>
            <person name="Szarkandi J.G."/>
            <person name="Papp V."/>
            <person name="Albert L."/>
            <person name="Andreopoulos W."/>
            <person name="Angelini C."/>
            <person name="Antonin V."/>
            <person name="Barry K.W."/>
            <person name="Bougher N.L."/>
            <person name="Buchanan P."/>
            <person name="Buyck B."/>
            <person name="Bense V."/>
            <person name="Catcheside P."/>
            <person name="Chovatia M."/>
            <person name="Cooper J."/>
            <person name="Damon W."/>
            <person name="Desjardin D."/>
            <person name="Finy P."/>
            <person name="Geml J."/>
            <person name="Haridas S."/>
            <person name="Hughes K."/>
            <person name="Justo A."/>
            <person name="Karasinski D."/>
            <person name="Kautmanova I."/>
            <person name="Kiss B."/>
            <person name="Kocsube S."/>
            <person name="Kotiranta H."/>
            <person name="LaButti K.M."/>
            <person name="Lechner B.E."/>
            <person name="Liimatainen K."/>
            <person name="Lipzen A."/>
            <person name="Lukacs Z."/>
            <person name="Mihaltcheva S."/>
            <person name="Morgado L.N."/>
            <person name="Niskanen T."/>
            <person name="Noordeloos M.E."/>
            <person name="Ohm R.A."/>
            <person name="Ortiz-Santana B."/>
            <person name="Ovrebo C."/>
            <person name="Racz N."/>
            <person name="Riley R."/>
            <person name="Savchenko A."/>
            <person name="Shiryaev A."/>
            <person name="Soop K."/>
            <person name="Spirin V."/>
            <person name="Szebenyi C."/>
            <person name="Tomsovsky M."/>
            <person name="Tulloss R.E."/>
            <person name="Uehling J."/>
            <person name="Grigoriev I.V."/>
            <person name="Vagvolgyi C."/>
            <person name="Papp T."/>
            <person name="Martin F.M."/>
            <person name="Miettinen O."/>
            <person name="Hibbett D.S."/>
            <person name="Nagy L.G."/>
        </authorList>
    </citation>
    <scope>NUCLEOTIDE SEQUENCE [LARGE SCALE GENOMIC DNA]</scope>
    <source>
        <strain evidence="2 3">HHB13444</strain>
    </source>
</reference>
<dbReference type="Proteomes" id="UP000308197">
    <property type="component" value="Unassembled WGS sequence"/>
</dbReference>